<dbReference type="RefSeq" id="WP_153479391.1">
    <property type="nucleotide sequence ID" value="NZ_VWNA01000001.1"/>
</dbReference>
<evidence type="ECO:0000313" key="2">
    <source>
        <dbReference type="EMBL" id="MQT12071.1"/>
    </source>
</evidence>
<evidence type="ECO:0000313" key="3">
    <source>
        <dbReference type="Proteomes" id="UP000332515"/>
    </source>
</evidence>
<comment type="caution">
    <text evidence="2">The sequence shown here is derived from an EMBL/GenBank/DDBJ whole genome shotgun (WGS) entry which is preliminary data.</text>
</comment>
<keyword evidence="3" id="KW-1185">Reference proteome</keyword>
<dbReference type="Gene3D" id="3.40.50.10610">
    <property type="entry name" value="ABC-type transport auxiliary lipoprotein component"/>
    <property type="match status" value="1"/>
</dbReference>
<sequence length="214" mass="22309">MMTEARTGAAWTAGQGTLARTLRAAAAVALVGLMAACASTGTKALYDLSAVASVPAPANHKASSAQVLVPAPRALRALATDSIAVKSGAAAISYYPNVLWADQLPNVLQSRVVESFERSGRIHAVGFPGEGLLINYQIPIEIRDFELVSGAHSRGVVELSVKILNDANGRVVASRVFRAEVPTSSDTAPAAVKALNAALQQVLNELVPWVDQSI</sequence>
<protein>
    <submittedName>
        <fullName evidence="2">ABC transporter</fullName>
    </submittedName>
</protein>
<dbReference type="SUPFAM" id="SSF159594">
    <property type="entry name" value="XCC0632-like"/>
    <property type="match status" value="1"/>
</dbReference>
<gene>
    <name evidence="2" type="ORF">F0357_05205</name>
</gene>
<name>A0A6A7Y1S7_9HYPH</name>
<accession>A0A6A7Y1S7</accession>
<dbReference type="Pfam" id="PF03886">
    <property type="entry name" value="ABC_trans_aux"/>
    <property type="match status" value="1"/>
</dbReference>
<organism evidence="2 3">
    <name type="scientific">Segnochrobactrum spirostomi</name>
    <dbReference type="NCBI Taxonomy" id="2608987"/>
    <lineage>
        <taxon>Bacteria</taxon>
        <taxon>Pseudomonadati</taxon>
        <taxon>Pseudomonadota</taxon>
        <taxon>Alphaproteobacteria</taxon>
        <taxon>Hyphomicrobiales</taxon>
        <taxon>Segnochrobactraceae</taxon>
        <taxon>Segnochrobactrum</taxon>
    </lineage>
</organism>
<dbReference type="AlphaFoldDB" id="A0A6A7Y1S7"/>
<feature type="domain" description="ABC-type transport auxiliary lipoprotein component" evidence="1">
    <location>
        <begin position="46"/>
        <end position="206"/>
    </location>
</feature>
<reference evidence="2 3" key="1">
    <citation type="submission" date="2019-09" db="EMBL/GenBank/DDBJ databases">
        <title>Segnochrobactrum spirostomi gen. nov., sp. nov., isolated from the ciliate Spirostomum cf. yagiui and description of a novel family, Segnochrobactraceae fam. nov. within the order Rhizobiales of the class Alphaproteobacteria.</title>
        <authorList>
            <person name="Akter S."/>
            <person name="Shazib S.U.A."/>
            <person name="Shin M.K."/>
        </authorList>
    </citation>
    <scope>NUCLEOTIDE SEQUENCE [LARGE SCALE GENOMIC DNA]</scope>
    <source>
        <strain evidence="2 3">Sp-1</strain>
    </source>
</reference>
<dbReference type="EMBL" id="VWNA01000001">
    <property type="protein sequence ID" value="MQT12071.1"/>
    <property type="molecule type" value="Genomic_DNA"/>
</dbReference>
<dbReference type="Proteomes" id="UP000332515">
    <property type="component" value="Unassembled WGS sequence"/>
</dbReference>
<evidence type="ECO:0000259" key="1">
    <source>
        <dbReference type="Pfam" id="PF03886"/>
    </source>
</evidence>
<proteinExistence type="predicted"/>
<dbReference type="InterPro" id="IPR005586">
    <property type="entry name" value="ABC_trans_aux"/>
</dbReference>